<dbReference type="Proteomes" id="UP000640333">
    <property type="component" value="Unassembled WGS sequence"/>
</dbReference>
<gene>
    <name evidence="1" type="ORF">IOQ59_17920</name>
</gene>
<comment type="caution">
    <text evidence="1">The sequence shown here is derived from an EMBL/GenBank/DDBJ whole genome shotgun (WGS) entry which is preliminary data.</text>
</comment>
<dbReference type="RefSeq" id="WP_193954834.1">
    <property type="nucleotide sequence ID" value="NZ_JADEYS010000022.1"/>
</dbReference>
<dbReference type="AlphaFoldDB" id="A0A8J7FFI1"/>
<dbReference type="EMBL" id="JADEYS010000022">
    <property type="protein sequence ID" value="MBE9399142.1"/>
    <property type="molecule type" value="Genomic_DNA"/>
</dbReference>
<name>A0A8J7FFI1_9GAMM</name>
<sequence>MQNIAAITFHYDPIEDRILLVGNLNNTQPRCDFWLTRNITLKLLEALSSLVRKTSEQVATAPSEHQSGLAQFEHEQAQQSMQLVPESSVPESKAPGLLCKVDVSHQGKRYQVRLYEQGLEEATAQALLTHDELHQILSLLHRGALELSWGVDDQLFDHLPPGTALQ</sequence>
<evidence type="ECO:0000313" key="1">
    <source>
        <dbReference type="EMBL" id="MBE9399142.1"/>
    </source>
</evidence>
<keyword evidence="2" id="KW-1185">Reference proteome</keyword>
<organism evidence="1 2">
    <name type="scientific">Pontibacterium sinense</name>
    <dbReference type="NCBI Taxonomy" id="2781979"/>
    <lineage>
        <taxon>Bacteria</taxon>
        <taxon>Pseudomonadati</taxon>
        <taxon>Pseudomonadota</taxon>
        <taxon>Gammaproteobacteria</taxon>
        <taxon>Oceanospirillales</taxon>
        <taxon>Oceanospirillaceae</taxon>
        <taxon>Pontibacterium</taxon>
    </lineage>
</organism>
<protein>
    <submittedName>
        <fullName evidence="1">Uncharacterized protein</fullName>
    </submittedName>
</protein>
<reference evidence="1" key="1">
    <citation type="submission" date="2020-10" db="EMBL/GenBank/DDBJ databases">
        <title>Bacterium isolated from coastal waters sediment.</title>
        <authorList>
            <person name="Chen R.-J."/>
            <person name="Lu D.-C."/>
            <person name="Zhu K.-L."/>
            <person name="Du Z.-J."/>
        </authorList>
    </citation>
    <scope>NUCLEOTIDE SEQUENCE</scope>
    <source>
        <strain evidence="1">N1Y112</strain>
    </source>
</reference>
<proteinExistence type="predicted"/>
<evidence type="ECO:0000313" key="2">
    <source>
        <dbReference type="Proteomes" id="UP000640333"/>
    </source>
</evidence>
<accession>A0A8J7FFI1</accession>